<evidence type="ECO:0000313" key="2">
    <source>
        <dbReference type="EMBL" id="OAF64170.1"/>
    </source>
</evidence>
<dbReference type="InterPro" id="IPR008699">
    <property type="entry name" value="NDUFB8"/>
</dbReference>
<dbReference type="PANTHER" id="PTHR12840:SF1">
    <property type="entry name" value="NADH DEHYDROGENASE [UBIQUINONE] 1 BETA SUBCOMPLEX SUBUNIT 8, MITOCHONDRIAL"/>
    <property type="match status" value="1"/>
</dbReference>
<feature type="transmembrane region" description="Helical" evidence="1">
    <location>
        <begin position="118"/>
        <end position="141"/>
    </location>
</feature>
<evidence type="ECO:0000256" key="1">
    <source>
        <dbReference type="SAM" id="Phobius"/>
    </source>
</evidence>
<dbReference type="AlphaFoldDB" id="A0A177AQT1"/>
<keyword evidence="1" id="KW-0812">Transmembrane</keyword>
<proteinExistence type="predicted"/>
<protein>
    <recommendedName>
        <fullName evidence="4">NADH dehydrogenase [ubiquinone] 1 beta subcomplex subunit 8, mitochondrial</fullName>
    </recommendedName>
</protein>
<comment type="caution">
    <text evidence="2">The sequence shown here is derived from an EMBL/GenBank/DDBJ whole genome shotgun (WGS) entry which is preliminary data.</text>
</comment>
<evidence type="ECO:0000313" key="3">
    <source>
        <dbReference type="Proteomes" id="UP000078046"/>
    </source>
</evidence>
<keyword evidence="1" id="KW-0472">Membrane</keyword>
<dbReference type="PANTHER" id="PTHR12840">
    <property type="entry name" value="NADH-UBIQUINONE OXIDOREDUCTASE ASHI SUBUNIT"/>
    <property type="match status" value="1"/>
</dbReference>
<dbReference type="EMBL" id="LWCA01002057">
    <property type="protein sequence ID" value="OAF64170.1"/>
    <property type="molecule type" value="Genomic_DNA"/>
</dbReference>
<sequence length="166" mass="19823">MLRKIIVQNSSIFRRMAVWNKDIKPGPRPITKEEHLIAAKKYGLLPEDYKLIDPDLPLGDYPKVPDVPYLEKDPYEDWDCPRFRINFNDPLHHQWSDLDHIFQPDWYLKHKSKKYANVYGILSIVLPPLIAFLIFFSTQFLKFGKPYLPQQFPFKGEKHYTFEIED</sequence>
<gene>
    <name evidence="2" type="ORF">A3Q56_08122</name>
</gene>
<keyword evidence="3" id="KW-1185">Reference proteome</keyword>
<reference evidence="2 3" key="1">
    <citation type="submission" date="2016-04" db="EMBL/GenBank/DDBJ databases">
        <title>The genome of Intoshia linei affirms orthonectids as highly simplified spiralians.</title>
        <authorList>
            <person name="Mikhailov K.V."/>
            <person name="Slusarev G.S."/>
            <person name="Nikitin M.A."/>
            <person name="Logacheva M.D."/>
            <person name="Penin A."/>
            <person name="Aleoshin V."/>
            <person name="Panchin Y.V."/>
        </authorList>
    </citation>
    <scope>NUCLEOTIDE SEQUENCE [LARGE SCALE GENOMIC DNA]</scope>
    <source>
        <strain evidence="2">Intl2013</strain>
        <tissue evidence="2">Whole animal</tissue>
    </source>
</reference>
<dbReference type="OrthoDB" id="2014058at2759"/>
<dbReference type="Pfam" id="PF05821">
    <property type="entry name" value="NDUF_B8"/>
    <property type="match status" value="1"/>
</dbReference>
<keyword evidence="1" id="KW-1133">Transmembrane helix</keyword>
<dbReference type="GO" id="GO:0005739">
    <property type="term" value="C:mitochondrion"/>
    <property type="evidence" value="ECO:0007669"/>
    <property type="project" value="InterPro"/>
</dbReference>
<name>A0A177AQT1_9BILA</name>
<evidence type="ECO:0008006" key="4">
    <source>
        <dbReference type="Google" id="ProtNLM"/>
    </source>
</evidence>
<accession>A0A177AQT1</accession>
<dbReference type="Proteomes" id="UP000078046">
    <property type="component" value="Unassembled WGS sequence"/>
</dbReference>
<organism evidence="2 3">
    <name type="scientific">Intoshia linei</name>
    <dbReference type="NCBI Taxonomy" id="1819745"/>
    <lineage>
        <taxon>Eukaryota</taxon>
        <taxon>Metazoa</taxon>
        <taxon>Spiralia</taxon>
        <taxon>Lophotrochozoa</taxon>
        <taxon>Mesozoa</taxon>
        <taxon>Orthonectida</taxon>
        <taxon>Rhopaluridae</taxon>
        <taxon>Intoshia</taxon>
    </lineage>
</organism>